<dbReference type="InterPro" id="IPR020843">
    <property type="entry name" value="ER"/>
</dbReference>
<dbReference type="Gene3D" id="3.90.180.10">
    <property type="entry name" value="Medium-chain alcohol dehydrogenases, catalytic domain"/>
    <property type="match status" value="1"/>
</dbReference>
<keyword evidence="1" id="KW-0521">NADP</keyword>
<name>A0A1M5MS61_9BRAD</name>
<dbReference type="GO" id="GO:0070402">
    <property type="term" value="F:NADPH binding"/>
    <property type="evidence" value="ECO:0007669"/>
    <property type="project" value="TreeGrafter"/>
</dbReference>
<feature type="domain" description="Enoyl reductase (ER)" evidence="3">
    <location>
        <begin position="12"/>
        <end position="343"/>
    </location>
</feature>
<dbReference type="AlphaFoldDB" id="A0A1M5MS61"/>
<dbReference type="Pfam" id="PF08240">
    <property type="entry name" value="ADH_N"/>
    <property type="match status" value="1"/>
</dbReference>
<dbReference type="GO" id="GO:0016651">
    <property type="term" value="F:oxidoreductase activity, acting on NAD(P)H"/>
    <property type="evidence" value="ECO:0007669"/>
    <property type="project" value="TreeGrafter"/>
</dbReference>
<dbReference type="CDD" id="cd08273">
    <property type="entry name" value="MDR8"/>
    <property type="match status" value="1"/>
</dbReference>
<sequence length="352" mass="37224">MSWQHVRISRFGGPEVLELAEESTIPNPGPGEVRIKVLAAGTGFTDSFIRRGRYPDFKGPLPFTPGYELVGVVEKAGSGVVAPREGQIVADLCVVGGYAQYAIRPARFLVPVPDGVDAAEAVCIPLAYLTAFQMLTRYRRLFPGETILVVGASGTVGTALLDLACHFGLKAIGTCSAANLTAVERFGATAIDYRAGDFVASVRELTAGRVGGAGVDAAFDAIGGSHFDRSFACLAPGGLLIGYGSQTMAIGRESIIAAGLGLARLKLWGALNFLFRGRRALWYSITDRRLSHPEEFKADMAALFELLHHGAIHPVIIDRQPLAAAKNVHGRIDAGGLGGKVVLLPWLASQDG</sequence>
<dbReference type="InterPro" id="IPR011032">
    <property type="entry name" value="GroES-like_sf"/>
</dbReference>
<evidence type="ECO:0000259" key="3">
    <source>
        <dbReference type="SMART" id="SM00829"/>
    </source>
</evidence>
<evidence type="ECO:0000256" key="1">
    <source>
        <dbReference type="ARBA" id="ARBA00022857"/>
    </source>
</evidence>
<keyword evidence="2" id="KW-0560">Oxidoreductase</keyword>
<gene>
    <name evidence="4" type="ORF">SAMN05443248_2699</name>
</gene>
<dbReference type="SMART" id="SM00829">
    <property type="entry name" value="PKS_ER"/>
    <property type="match status" value="1"/>
</dbReference>
<evidence type="ECO:0000313" key="5">
    <source>
        <dbReference type="Proteomes" id="UP000189796"/>
    </source>
</evidence>
<dbReference type="RefSeq" id="WP_079601647.1">
    <property type="nucleotide sequence ID" value="NZ_LT670817.1"/>
</dbReference>
<dbReference type="InterPro" id="IPR036291">
    <property type="entry name" value="NAD(P)-bd_dom_sf"/>
</dbReference>
<evidence type="ECO:0000256" key="2">
    <source>
        <dbReference type="ARBA" id="ARBA00023002"/>
    </source>
</evidence>
<dbReference type="SUPFAM" id="SSF50129">
    <property type="entry name" value="GroES-like"/>
    <property type="match status" value="1"/>
</dbReference>
<accession>A0A1M5MS61</accession>
<dbReference type="Proteomes" id="UP000189796">
    <property type="component" value="Chromosome I"/>
</dbReference>
<organism evidence="4 5">
    <name type="scientific">Bradyrhizobium erythrophlei</name>
    <dbReference type="NCBI Taxonomy" id="1437360"/>
    <lineage>
        <taxon>Bacteria</taxon>
        <taxon>Pseudomonadati</taxon>
        <taxon>Pseudomonadota</taxon>
        <taxon>Alphaproteobacteria</taxon>
        <taxon>Hyphomicrobiales</taxon>
        <taxon>Nitrobacteraceae</taxon>
        <taxon>Bradyrhizobium</taxon>
    </lineage>
</organism>
<dbReference type="Gene3D" id="3.40.50.720">
    <property type="entry name" value="NAD(P)-binding Rossmann-like Domain"/>
    <property type="match status" value="1"/>
</dbReference>
<proteinExistence type="predicted"/>
<dbReference type="Pfam" id="PF13602">
    <property type="entry name" value="ADH_zinc_N_2"/>
    <property type="match status" value="1"/>
</dbReference>
<protein>
    <submittedName>
        <fullName evidence="4">NADPH:quinone reductase</fullName>
    </submittedName>
</protein>
<dbReference type="SUPFAM" id="SSF51735">
    <property type="entry name" value="NAD(P)-binding Rossmann-fold domains"/>
    <property type="match status" value="1"/>
</dbReference>
<dbReference type="PANTHER" id="PTHR48106">
    <property type="entry name" value="QUINONE OXIDOREDUCTASE PIG3-RELATED"/>
    <property type="match status" value="1"/>
</dbReference>
<dbReference type="OrthoDB" id="9792321at2"/>
<reference evidence="4 5" key="1">
    <citation type="submission" date="2016-11" db="EMBL/GenBank/DDBJ databases">
        <authorList>
            <person name="Jaros S."/>
            <person name="Januszkiewicz K."/>
            <person name="Wedrychowicz H."/>
        </authorList>
    </citation>
    <scope>NUCLEOTIDE SEQUENCE [LARGE SCALE GENOMIC DNA]</scope>
    <source>
        <strain evidence="4 5">GAS138</strain>
    </source>
</reference>
<dbReference type="EMBL" id="LT670817">
    <property type="protein sequence ID" value="SHG80045.1"/>
    <property type="molecule type" value="Genomic_DNA"/>
</dbReference>
<evidence type="ECO:0000313" key="4">
    <source>
        <dbReference type="EMBL" id="SHG80045.1"/>
    </source>
</evidence>
<dbReference type="InterPro" id="IPR013154">
    <property type="entry name" value="ADH-like_N"/>
</dbReference>